<comment type="catalytic activity">
    <reaction evidence="1 5">
        <text>uridine(55) in tRNA = pseudouridine(55) in tRNA</text>
        <dbReference type="Rhea" id="RHEA:42532"/>
        <dbReference type="Rhea" id="RHEA-COMP:10101"/>
        <dbReference type="Rhea" id="RHEA-COMP:10102"/>
        <dbReference type="ChEBI" id="CHEBI:65314"/>
        <dbReference type="ChEBI" id="CHEBI:65315"/>
        <dbReference type="EC" id="5.4.99.25"/>
    </reaction>
</comment>
<dbReference type="GO" id="GO:0031119">
    <property type="term" value="P:tRNA pseudouridine synthesis"/>
    <property type="evidence" value="ECO:0007669"/>
    <property type="project" value="UniProtKB-UniRule"/>
</dbReference>
<dbReference type="OrthoDB" id="9802309at2"/>
<dbReference type="InterPro" id="IPR002501">
    <property type="entry name" value="PsdUridine_synth_N"/>
</dbReference>
<dbReference type="Gene3D" id="3.30.2350.10">
    <property type="entry name" value="Pseudouridine synthase"/>
    <property type="match status" value="1"/>
</dbReference>
<name>A0A916R763_9HYPH</name>
<dbReference type="GO" id="GO:0160148">
    <property type="term" value="F:tRNA pseudouridine(55) synthase activity"/>
    <property type="evidence" value="ECO:0007669"/>
    <property type="project" value="UniProtKB-EC"/>
</dbReference>
<feature type="active site" description="Nucleophile" evidence="5">
    <location>
        <position position="50"/>
    </location>
</feature>
<evidence type="ECO:0000256" key="1">
    <source>
        <dbReference type="ARBA" id="ARBA00000385"/>
    </source>
</evidence>
<protein>
    <recommendedName>
        <fullName evidence="5">tRNA pseudouridine synthase B</fullName>
        <ecNumber evidence="5">5.4.99.25</ecNumber>
    </recommendedName>
    <alternativeName>
        <fullName evidence="5">tRNA pseudouridine(55) synthase</fullName>
        <shortName evidence="5">Psi55 synthase</shortName>
    </alternativeName>
    <alternativeName>
        <fullName evidence="5">tRNA pseudouridylate synthase</fullName>
    </alternativeName>
    <alternativeName>
        <fullName evidence="5">tRNA-uridine isomerase</fullName>
    </alternativeName>
</protein>
<dbReference type="Pfam" id="PF16198">
    <property type="entry name" value="TruB_C_2"/>
    <property type="match status" value="1"/>
</dbReference>
<keyword evidence="4 5" id="KW-0413">Isomerase</keyword>
<dbReference type="EMBL" id="BMKB01000001">
    <property type="protein sequence ID" value="GGA37889.1"/>
    <property type="molecule type" value="Genomic_DNA"/>
</dbReference>
<dbReference type="RefSeq" id="WP_127073540.1">
    <property type="nucleotide sequence ID" value="NZ_BMKB01000001.1"/>
</dbReference>
<dbReference type="InterPro" id="IPR032819">
    <property type="entry name" value="TruB_C"/>
</dbReference>
<evidence type="ECO:0000259" key="7">
    <source>
        <dbReference type="Pfam" id="PF16198"/>
    </source>
</evidence>
<dbReference type="HAMAP" id="MF_01080">
    <property type="entry name" value="TruB_bact"/>
    <property type="match status" value="1"/>
</dbReference>
<dbReference type="CDD" id="cd02573">
    <property type="entry name" value="PseudoU_synth_EcTruB"/>
    <property type="match status" value="1"/>
</dbReference>
<evidence type="ECO:0000256" key="2">
    <source>
        <dbReference type="ARBA" id="ARBA00005642"/>
    </source>
</evidence>
<dbReference type="InterPro" id="IPR020103">
    <property type="entry name" value="PsdUridine_synth_cat_dom_sf"/>
</dbReference>
<evidence type="ECO:0000313" key="9">
    <source>
        <dbReference type="Proteomes" id="UP000596977"/>
    </source>
</evidence>
<dbReference type="Proteomes" id="UP000596977">
    <property type="component" value="Unassembled WGS sequence"/>
</dbReference>
<dbReference type="PANTHER" id="PTHR13767:SF2">
    <property type="entry name" value="PSEUDOURIDYLATE SYNTHASE TRUB1"/>
    <property type="match status" value="1"/>
</dbReference>
<dbReference type="Pfam" id="PF01509">
    <property type="entry name" value="TruB_N"/>
    <property type="match status" value="1"/>
</dbReference>
<evidence type="ECO:0000313" key="8">
    <source>
        <dbReference type="EMBL" id="GGA37889.1"/>
    </source>
</evidence>
<dbReference type="PANTHER" id="PTHR13767">
    <property type="entry name" value="TRNA-PSEUDOURIDINE SYNTHASE"/>
    <property type="match status" value="1"/>
</dbReference>
<gene>
    <name evidence="5 8" type="primary">truB</name>
    <name evidence="8" type="ORF">GCM10011499_04090</name>
</gene>
<accession>A0A916R763</accession>
<dbReference type="NCBIfam" id="TIGR00431">
    <property type="entry name" value="TruB"/>
    <property type="match status" value="1"/>
</dbReference>
<evidence type="ECO:0000259" key="6">
    <source>
        <dbReference type="Pfam" id="PF01509"/>
    </source>
</evidence>
<dbReference type="EC" id="5.4.99.25" evidence="5"/>
<sequence length="304" mass="32687">MNDAPKKREKRNLSGWLVFTKPYDMSSTEAVGKLRWLYGAKKGGHAGTLDPLATGILPIAFGEATKTVPYIQDGTKVYQFDIVWGSQTSTDDIEGEVIATSDMRPSLGQLEAALPAFTGTITQIPPAFSAIKIKGERAYDLARAGEKLDMPAREVTIDAIEVLSHSLERSRLSVTCAKGTYVRALARDIAEMLGTKGHVGALHRAQVGPFGDSDAISLEMVEAASESERDAMLLAPSAGLQDLEEVRVDANQATIIRRGNPVLLTGRDAPVALDEAWASHRGEAVAIGYVENGQFKPSRVILPS</sequence>
<proteinExistence type="inferred from homology"/>
<dbReference type="SUPFAM" id="SSF55120">
    <property type="entry name" value="Pseudouridine synthase"/>
    <property type="match status" value="1"/>
</dbReference>
<evidence type="ECO:0000256" key="4">
    <source>
        <dbReference type="ARBA" id="ARBA00023235"/>
    </source>
</evidence>
<dbReference type="AlphaFoldDB" id="A0A916R763"/>
<keyword evidence="9" id="KW-1185">Reference proteome</keyword>
<reference evidence="8 9" key="1">
    <citation type="journal article" date="2014" name="Int. J. Syst. Evol. Microbiol.">
        <title>Complete genome sequence of Corynebacterium casei LMG S-19264T (=DSM 44701T), isolated from a smear-ripened cheese.</title>
        <authorList>
            <consortium name="US DOE Joint Genome Institute (JGI-PGF)"/>
            <person name="Walter F."/>
            <person name="Albersmeier A."/>
            <person name="Kalinowski J."/>
            <person name="Ruckert C."/>
        </authorList>
    </citation>
    <scope>NUCLEOTIDE SEQUENCE [LARGE SCALE GENOMIC DNA]</scope>
    <source>
        <strain evidence="8 9">CGMCC 1.15896</strain>
    </source>
</reference>
<keyword evidence="3 5" id="KW-0819">tRNA processing</keyword>
<evidence type="ECO:0000256" key="3">
    <source>
        <dbReference type="ARBA" id="ARBA00022694"/>
    </source>
</evidence>
<feature type="domain" description="Pseudouridine synthase II N-terminal" evidence="6">
    <location>
        <begin position="35"/>
        <end position="182"/>
    </location>
</feature>
<organism evidence="8 9">
    <name type="scientific">Pelagibacterium lentulum</name>
    <dbReference type="NCBI Taxonomy" id="2029865"/>
    <lineage>
        <taxon>Bacteria</taxon>
        <taxon>Pseudomonadati</taxon>
        <taxon>Pseudomonadota</taxon>
        <taxon>Alphaproteobacteria</taxon>
        <taxon>Hyphomicrobiales</taxon>
        <taxon>Devosiaceae</taxon>
        <taxon>Pelagibacterium</taxon>
    </lineage>
</organism>
<feature type="domain" description="tRNA pseudouridylate synthase B C-terminal" evidence="7">
    <location>
        <begin position="183"/>
        <end position="226"/>
    </location>
</feature>
<dbReference type="GO" id="GO:0003723">
    <property type="term" value="F:RNA binding"/>
    <property type="evidence" value="ECO:0007669"/>
    <property type="project" value="InterPro"/>
</dbReference>
<dbReference type="InterPro" id="IPR014780">
    <property type="entry name" value="tRNA_psdUridine_synth_TruB"/>
</dbReference>
<comment type="caution">
    <text evidence="8">The sequence shown here is derived from an EMBL/GenBank/DDBJ whole genome shotgun (WGS) entry which is preliminary data.</text>
</comment>
<evidence type="ECO:0000256" key="5">
    <source>
        <dbReference type="HAMAP-Rule" id="MF_01080"/>
    </source>
</evidence>
<comment type="function">
    <text evidence="5">Responsible for synthesis of pseudouridine from uracil-55 in the psi GC loop of transfer RNAs.</text>
</comment>
<dbReference type="GO" id="GO:1990481">
    <property type="term" value="P:mRNA pseudouridine synthesis"/>
    <property type="evidence" value="ECO:0007669"/>
    <property type="project" value="TreeGrafter"/>
</dbReference>
<comment type="similarity">
    <text evidence="2 5">Belongs to the pseudouridine synthase TruB family. Type 1 subfamily.</text>
</comment>